<name>K3ZAP6_SETIT</name>
<dbReference type="AlphaFoldDB" id="K3ZAP6"/>
<protein>
    <submittedName>
        <fullName evidence="2">Uncharacterized protein</fullName>
    </submittedName>
</protein>
<dbReference type="EMBL" id="AGNK02001442">
    <property type="status" value="NOT_ANNOTATED_CDS"/>
    <property type="molecule type" value="Genomic_DNA"/>
</dbReference>
<dbReference type="HOGENOM" id="CLU_1910288_0_0_1"/>
<evidence type="ECO:0000313" key="3">
    <source>
        <dbReference type="Proteomes" id="UP000004995"/>
    </source>
</evidence>
<dbReference type="EnsemblPlants" id="KQL13264">
    <property type="protein sequence ID" value="KQL13264"/>
    <property type="gene ID" value="SETIT_023617mg"/>
</dbReference>
<reference evidence="3" key="1">
    <citation type="journal article" date="2012" name="Nat. Biotechnol.">
        <title>Reference genome sequence of the model plant Setaria.</title>
        <authorList>
            <person name="Bennetzen J.L."/>
            <person name="Schmutz J."/>
            <person name="Wang H."/>
            <person name="Percifield R."/>
            <person name="Hawkins J."/>
            <person name="Pontaroli A.C."/>
            <person name="Estep M."/>
            <person name="Feng L."/>
            <person name="Vaughn J.N."/>
            <person name="Grimwood J."/>
            <person name="Jenkins J."/>
            <person name="Barry K."/>
            <person name="Lindquist E."/>
            <person name="Hellsten U."/>
            <person name="Deshpande S."/>
            <person name="Wang X."/>
            <person name="Wu X."/>
            <person name="Mitros T."/>
            <person name="Triplett J."/>
            <person name="Yang X."/>
            <person name="Ye C.Y."/>
            <person name="Mauro-Herrera M."/>
            <person name="Wang L."/>
            <person name="Li P."/>
            <person name="Sharma M."/>
            <person name="Sharma R."/>
            <person name="Ronald P.C."/>
            <person name="Panaud O."/>
            <person name="Kellogg E.A."/>
            <person name="Brutnell T.P."/>
            <person name="Doust A.N."/>
            <person name="Tuskan G.A."/>
            <person name="Rokhsar D."/>
            <person name="Devos K.M."/>
        </authorList>
    </citation>
    <scope>NUCLEOTIDE SEQUENCE [LARGE SCALE GENOMIC DNA]</scope>
    <source>
        <strain evidence="3">cv. Yugu1</strain>
    </source>
</reference>
<feature type="region of interest" description="Disordered" evidence="1">
    <location>
        <begin position="25"/>
        <end position="105"/>
    </location>
</feature>
<evidence type="ECO:0000313" key="2">
    <source>
        <dbReference type="EnsemblPlants" id="KQL13264"/>
    </source>
</evidence>
<accession>K3ZAP6</accession>
<proteinExistence type="predicted"/>
<sequence length="133" mass="14288">MGISGRVLAWRFVCMGSSERILLTSRSGSRGTGHLVSTRPCARKKKATPPPAAVATTPPVRGPPPKATDRGTPFSLGTTPATIKVAPTDPIPGTTPASGPFEKSRRELGNFEKLKWILKEEEFEEAQIALKDH</sequence>
<organism evidence="2 3">
    <name type="scientific">Setaria italica</name>
    <name type="common">Foxtail millet</name>
    <name type="synonym">Panicum italicum</name>
    <dbReference type="NCBI Taxonomy" id="4555"/>
    <lineage>
        <taxon>Eukaryota</taxon>
        <taxon>Viridiplantae</taxon>
        <taxon>Streptophyta</taxon>
        <taxon>Embryophyta</taxon>
        <taxon>Tracheophyta</taxon>
        <taxon>Spermatophyta</taxon>
        <taxon>Magnoliopsida</taxon>
        <taxon>Liliopsida</taxon>
        <taxon>Poales</taxon>
        <taxon>Poaceae</taxon>
        <taxon>PACMAD clade</taxon>
        <taxon>Panicoideae</taxon>
        <taxon>Panicodae</taxon>
        <taxon>Paniceae</taxon>
        <taxon>Cenchrinae</taxon>
        <taxon>Setaria</taxon>
    </lineage>
</organism>
<evidence type="ECO:0000256" key="1">
    <source>
        <dbReference type="SAM" id="MobiDB-lite"/>
    </source>
</evidence>
<dbReference type="InParanoid" id="K3ZAP6"/>
<dbReference type="Gramene" id="KQL13264">
    <property type="protein sequence ID" value="KQL13264"/>
    <property type="gene ID" value="SETIT_023617mg"/>
</dbReference>
<keyword evidence="3" id="KW-1185">Reference proteome</keyword>
<reference evidence="2" key="2">
    <citation type="submission" date="2018-08" db="UniProtKB">
        <authorList>
            <consortium name="EnsemblPlants"/>
        </authorList>
    </citation>
    <scope>IDENTIFICATION</scope>
    <source>
        <strain evidence="2">Yugu1</strain>
    </source>
</reference>
<dbReference type="Proteomes" id="UP000004995">
    <property type="component" value="Unassembled WGS sequence"/>
</dbReference>